<keyword evidence="5" id="KW-0997">Cell inner membrane</keyword>
<keyword evidence="10" id="KW-0732">Signal</keyword>
<dbReference type="NCBIfam" id="TIGR01352">
    <property type="entry name" value="tonB_Cterm"/>
    <property type="match status" value="1"/>
</dbReference>
<evidence type="ECO:0000256" key="7">
    <source>
        <dbReference type="ARBA" id="ARBA00022927"/>
    </source>
</evidence>
<sequence>MIIPAKLLIVSSASLIASYALAANDTPSQADANAHPIAMSEPSTVLLESAKLAKPIKRVAANYPIRMARKGAEGWVQLNFVVGTDGSVNNIVVVDSSGMEDFENAAVRALKSWEYSPTYVDGKPIEQCHNDIQIDFRLDGGQRGVRRKFKRNYQSVREALDSNDIALAHDLTASMKGKGLLNSIEFTYYSLLRADLAKAQNDEVSELQYVERILNTDKKGEYVGSEAYRMLLNRLFVLQLKQAQYLDALDTFQRVETQENNEDNIALLNPYVTKILDLLESDQVISIPGEVKQDGDWWHGLSRNSFSLSNVSGTLNTVELRCHNKRELYTATTDSTWNIPESWGRCSVRVVGDTNSQFTLLEIPKHSKQS</sequence>
<reference evidence="12" key="1">
    <citation type="journal article" date="2014" name="Int. J. Syst. Evol. Microbiol.">
        <title>Complete genome sequence of Corynebacterium casei LMG S-19264T (=DSM 44701T), isolated from a smear-ripened cheese.</title>
        <authorList>
            <consortium name="US DOE Joint Genome Institute (JGI-PGF)"/>
            <person name="Walter F."/>
            <person name="Albersmeier A."/>
            <person name="Kalinowski J."/>
            <person name="Ruckert C."/>
        </authorList>
    </citation>
    <scope>NUCLEOTIDE SEQUENCE</scope>
    <source>
        <strain evidence="12">KCTC 32337</strain>
    </source>
</reference>
<keyword evidence="8" id="KW-1133">Transmembrane helix</keyword>
<comment type="subcellular location">
    <subcellularLocation>
        <location evidence="1">Cell inner membrane</location>
        <topology evidence="1">Single-pass membrane protein</topology>
        <orientation evidence="1">Periplasmic side</orientation>
    </subcellularLocation>
</comment>
<dbReference type="PROSITE" id="PS52015">
    <property type="entry name" value="TONB_CTD"/>
    <property type="match status" value="1"/>
</dbReference>
<dbReference type="InterPro" id="IPR006260">
    <property type="entry name" value="TonB/TolA_C"/>
</dbReference>
<feature type="chain" id="PRO_5034672234" description="TonB C-terminal domain-containing protein" evidence="10">
    <location>
        <begin position="23"/>
        <end position="370"/>
    </location>
</feature>
<dbReference type="InterPro" id="IPR037682">
    <property type="entry name" value="TonB_C"/>
</dbReference>
<evidence type="ECO:0000313" key="12">
    <source>
        <dbReference type="EMBL" id="GGZ46538.1"/>
    </source>
</evidence>
<comment type="caution">
    <text evidence="12">The sequence shown here is derived from an EMBL/GenBank/DDBJ whole genome shotgun (WGS) entry which is preliminary data.</text>
</comment>
<evidence type="ECO:0000256" key="5">
    <source>
        <dbReference type="ARBA" id="ARBA00022519"/>
    </source>
</evidence>
<keyword evidence="7" id="KW-0653">Protein transport</keyword>
<feature type="signal peptide" evidence="10">
    <location>
        <begin position="1"/>
        <end position="22"/>
    </location>
</feature>
<keyword evidence="3" id="KW-0813">Transport</keyword>
<dbReference type="SUPFAM" id="SSF74653">
    <property type="entry name" value="TolA/TonB C-terminal domain"/>
    <property type="match status" value="1"/>
</dbReference>
<evidence type="ECO:0000256" key="1">
    <source>
        <dbReference type="ARBA" id="ARBA00004383"/>
    </source>
</evidence>
<dbReference type="PANTHER" id="PTHR33446:SF14">
    <property type="entry name" value="PROTEIN TONB"/>
    <property type="match status" value="1"/>
</dbReference>
<dbReference type="EMBL" id="BMZC01000001">
    <property type="protein sequence ID" value="GGZ46538.1"/>
    <property type="molecule type" value="Genomic_DNA"/>
</dbReference>
<keyword evidence="4" id="KW-1003">Cell membrane</keyword>
<evidence type="ECO:0000259" key="11">
    <source>
        <dbReference type="PROSITE" id="PS52015"/>
    </source>
</evidence>
<evidence type="ECO:0000256" key="3">
    <source>
        <dbReference type="ARBA" id="ARBA00022448"/>
    </source>
</evidence>
<dbReference type="PANTHER" id="PTHR33446">
    <property type="entry name" value="PROTEIN TONB-RELATED"/>
    <property type="match status" value="1"/>
</dbReference>
<dbReference type="RefSeq" id="WP_191864985.1">
    <property type="nucleotide sequence ID" value="NZ_BMZC01000001.1"/>
</dbReference>
<gene>
    <name evidence="12" type="ORF">GCM10011274_00080</name>
</gene>
<reference evidence="12" key="2">
    <citation type="submission" date="2020-09" db="EMBL/GenBank/DDBJ databases">
        <authorList>
            <person name="Sun Q."/>
            <person name="Kim S."/>
        </authorList>
    </citation>
    <scope>NUCLEOTIDE SEQUENCE</scope>
    <source>
        <strain evidence="12">KCTC 32337</strain>
    </source>
</reference>
<keyword evidence="9" id="KW-0472">Membrane</keyword>
<dbReference type="Pfam" id="PF03544">
    <property type="entry name" value="TonB_C"/>
    <property type="match status" value="1"/>
</dbReference>
<dbReference type="GO" id="GO:0015031">
    <property type="term" value="P:protein transport"/>
    <property type="evidence" value="ECO:0007669"/>
    <property type="project" value="UniProtKB-KW"/>
</dbReference>
<feature type="domain" description="TonB C-terminal" evidence="11">
    <location>
        <begin position="48"/>
        <end position="145"/>
    </location>
</feature>
<organism evidence="12 13">
    <name type="scientific">Paraglaciecola chathamensis</name>
    <dbReference type="NCBI Taxonomy" id="368405"/>
    <lineage>
        <taxon>Bacteria</taxon>
        <taxon>Pseudomonadati</taxon>
        <taxon>Pseudomonadota</taxon>
        <taxon>Gammaproteobacteria</taxon>
        <taxon>Alteromonadales</taxon>
        <taxon>Alteromonadaceae</taxon>
        <taxon>Paraglaciecola</taxon>
    </lineage>
</organism>
<dbReference type="Gene3D" id="3.30.1150.10">
    <property type="match status" value="1"/>
</dbReference>
<dbReference type="InterPro" id="IPR051045">
    <property type="entry name" value="TonB-dependent_transducer"/>
</dbReference>
<dbReference type="GO" id="GO:0005886">
    <property type="term" value="C:plasma membrane"/>
    <property type="evidence" value="ECO:0007669"/>
    <property type="project" value="UniProtKB-SubCell"/>
</dbReference>
<evidence type="ECO:0000256" key="6">
    <source>
        <dbReference type="ARBA" id="ARBA00022692"/>
    </source>
</evidence>
<evidence type="ECO:0000256" key="9">
    <source>
        <dbReference type="ARBA" id="ARBA00023136"/>
    </source>
</evidence>
<evidence type="ECO:0000256" key="10">
    <source>
        <dbReference type="SAM" id="SignalP"/>
    </source>
</evidence>
<accession>A0A8H9I6E0</accession>
<comment type="similarity">
    <text evidence="2">Belongs to the TonB family.</text>
</comment>
<dbReference type="Proteomes" id="UP000622604">
    <property type="component" value="Unassembled WGS sequence"/>
</dbReference>
<evidence type="ECO:0000256" key="4">
    <source>
        <dbReference type="ARBA" id="ARBA00022475"/>
    </source>
</evidence>
<protein>
    <recommendedName>
        <fullName evidence="11">TonB C-terminal domain-containing protein</fullName>
    </recommendedName>
</protein>
<evidence type="ECO:0000313" key="13">
    <source>
        <dbReference type="Proteomes" id="UP000622604"/>
    </source>
</evidence>
<evidence type="ECO:0000256" key="8">
    <source>
        <dbReference type="ARBA" id="ARBA00022989"/>
    </source>
</evidence>
<dbReference type="GO" id="GO:0055085">
    <property type="term" value="P:transmembrane transport"/>
    <property type="evidence" value="ECO:0007669"/>
    <property type="project" value="InterPro"/>
</dbReference>
<proteinExistence type="inferred from homology"/>
<evidence type="ECO:0000256" key="2">
    <source>
        <dbReference type="ARBA" id="ARBA00006555"/>
    </source>
</evidence>
<dbReference type="AlphaFoldDB" id="A0A8H9I6E0"/>
<name>A0A8H9I6E0_9ALTE</name>
<keyword evidence="6" id="KW-0812">Transmembrane</keyword>